<dbReference type="PANTHER" id="PTHR12215">
    <property type="entry name" value="PHOSPHOPANTETHEINE TRANSFERASE"/>
    <property type="match status" value="1"/>
</dbReference>
<evidence type="ECO:0000313" key="4">
    <source>
        <dbReference type="EMBL" id="MBT1704048.1"/>
    </source>
</evidence>
<proteinExistence type="inferred from homology"/>
<keyword evidence="5" id="KW-1185">Reference proteome</keyword>
<comment type="caution">
    <text evidence="4">The sequence shown here is derived from an EMBL/GenBank/DDBJ whole genome shotgun (WGS) entry which is preliminary data.</text>
</comment>
<reference evidence="4 5" key="1">
    <citation type="submission" date="2021-05" db="EMBL/GenBank/DDBJ databases">
        <title>A Polyphasic approach of four new species of the genus Ohtaekwangia: Ohtaekwangia histidinii sp. nov., Ohtaekwangia cretensis sp. nov., Ohtaekwangia indiensis sp. nov., Ohtaekwangia reichenbachii sp. nov. from diverse environment.</title>
        <authorList>
            <person name="Octaviana S."/>
        </authorList>
    </citation>
    <scope>NUCLEOTIDE SEQUENCE [LARGE SCALE GENOMIC DNA]</scope>
    <source>
        <strain evidence="4 5">PWU20</strain>
    </source>
</reference>
<dbReference type="SUPFAM" id="SSF56214">
    <property type="entry name" value="4'-phosphopantetheinyl transferase"/>
    <property type="match status" value="2"/>
</dbReference>
<keyword evidence="2 4" id="KW-0808">Transferase</keyword>
<dbReference type="Gene3D" id="3.90.470.20">
    <property type="entry name" value="4'-phosphopantetheinyl transferase domain"/>
    <property type="match status" value="2"/>
</dbReference>
<organism evidence="4 5">
    <name type="scientific">Chryseosolibacter indicus</name>
    <dbReference type="NCBI Taxonomy" id="2782351"/>
    <lineage>
        <taxon>Bacteria</taxon>
        <taxon>Pseudomonadati</taxon>
        <taxon>Bacteroidota</taxon>
        <taxon>Cytophagia</taxon>
        <taxon>Cytophagales</taxon>
        <taxon>Chryseotaleaceae</taxon>
        <taxon>Chryseosolibacter</taxon>
    </lineage>
</organism>
<dbReference type="InterPro" id="IPR037143">
    <property type="entry name" value="4-PPantetheinyl_Trfase_dom_sf"/>
</dbReference>
<accession>A0ABS5VSP2</accession>
<evidence type="ECO:0000259" key="3">
    <source>
        <dbReference type="Pfam" id="PF01648"/>
    </source>
</evidence>
<name>A0ABS5VSP2_9BACT</name>
<dbReference type="RefSeq" id="WP_254154010.1">
    <property type="nucleotide sequence ID" value="NZ_JAHESD010000024.1"/>
</dbReference>
<feature type="domain" description="4'-phosphopantetheinyl transferase" evidence="3">
    <location>
        <begin position="101"/>
        <end position="182"/>
    </location>
</feature>
<comment type="similarity">
    <text evidence="1">Belongs to the P-Pant transferase superfamily. Gsp/Sfp/HetI/AcpT family.</text>
</comment>
<sequence length="215" mass="24427">MIRILSSTISASDKILPGDLSTCKVFPNIRQYDQDNKQILSLIGHLLCEKMFFDMQLPKTLLDTLHQNKFGKWQFSSSSIHFNISHSNNTVIAAVCDKGIVGIDIEWIRTIAISDFRSCYSDNEWTTIQQADNVPQIFFDLWTKKESLLKAWGMGLQIPLNNVIVEGFQGSAPAHNISGYFTSLHIPEYSCNLCTTFKANEVEIDEVEIEEILFK</sequence>
<evidence type="ECO:0000313" key="5">
    <source>
        <dbReference type="Proteomes" id="UP000772618"/>
    </source>
</evidence>
<evidence type="ECO:0000256" key="2">
    <source>
        <dbReference type="ARBA" id="ARBA00022679"/>
    </source>
</evidence>
<dbReference type="InterPro" id="IPR008278">
    <property type="entry name" value="4-PPantetheinyl_Trfase_dom"/>
</dbReference>
<dbReference type="Pfam" id="PF01648">
    <property type="entry name" value="ACPS"/>
    <property type="match status" value="1"/>
</dbReference>
<gene>
    <name evidence="4" type="ORF">KK060_12210</name>
</gene>
<protein>
    <submittedName>
        <fullName evidence="4">4'-phosphopantetheinyl transferase superfamily protein</fullName>
    </submittedName>
</protein>
<dbReference type="EMBL" id="JAHESD010000024">
    <property type="protein sequence ID" value="MBT1704048.1"/>
    <property type="molecule type" value="Genomic_DNA"/>
</dbReference>
<dbReference type="GO" id="GO:0016740">
    <property type="term" value="F:transferase activity"/>
    <property type="evidence" value="ECO:0007669"/>
    <property type="project" value="UniProtKB-KW"/>
</dbReference>
<dbReference type="Proteomes" id="UP000772618">
    <property type="component" value="Unassembled WGS sequence"/>
</dbReference>
<dbReference type="InterPro" id="IPR050559">
    <property type="entry name" value="P-Pant_transferase_sf"/>
</dbReference>
<evidence type="ECO:0000256" key="1">
    <source>
        <dbReference type="ARBA" id="ARBA00010990"/>
    </source>
</evidence>
<dbReference type="PANTHER" id="PTHR12215:SF10">
    <property type="entry name" value="L-AMINOADIPATE-SEMIALDEHYDE DEHYDROGENASE-PHOSPHOPANTETHEINYL TRANSFERASE"/>
    <property type="match status" value="1"/>
</dbReference>